<name>A0A0V0R3Z9_PSEPJ</name>
<dbReference type="OMA" id="RENWWSA"/>
<protein>
    <submittedName>
        <fullName evidence="14">p-loop containing nucleoside triphosphate hydrolase</fullName>
    </submittedName>
</protein>
<dbReference type="Gene3D" id="1.20.1560.10">
    <property type="entry name" value="ABC transporter type 1, transmembrane domain"/>
    <property type="match status" value="1"/>
</dbReference>
<comment type="similarity">
    <text evidence="2">Belongs to the ABC transporter superfamily. ABCC family. Conjugate transporter (TC 3.A.1.208) subfamily.</text>
</comment>
<evidence type="ECO:0000256" key="7">
    <source>
        <dbReference type="ARBA" id="ARBA00022840"/>
    </source>
</evidence>
<organism evidence="14 15">
    <name type="scientific">Pseudocohnilembus persalinus</name>
    <name type="common">Ciliate</name>
    <dbReference type="NCBI Taxonomy" id="266149"/>
    <lineage>
        <taxon>Eukaryota</taxon>
        <taxon>Sar</taxon>
        <taxon>Alveolata</taxon>
        <taxon>Ciliophora</taxon>
        <taxon>Intramacronucleata</taxon>
        <taxon>Oligohymenophorea</taxon>
        <taxon>Scuticociliatia</taxon>
        <taxon>Philasterida</taxon>
        <taxon>Pseudocohnilembidae</taxon>
        <taxon>Pseudocohnilembus</taxon>
    </lineage>
</organism>
<evidence type="ECO:0000256" key="8">
    <source>
        <dbReference type="ARBA" id="ARBA00022989"/>
    </source>
</evidence>
<evidence type="ECO:0000256" key="3">
    <source>
        <dbReference type="ARBA" id="ARBA00022448"/>
    </source>
</evidence>
<keyword evidence="8 11" id="KW-1133">Transmembrane helix</keyword>
<dbReference type="AlphaFoldDB" id="A0A0V0R3Z9"/>
<dbReference type="InterPro" id="IPR003593">
    <property type="entry name" value="AAA+_ATPase"/>
</dbReference>
<gene>
    <name evidence="14" type="ORF">PPERSA_05870</name>
</gene>
<evidence type="ECO:0000313" key="14">
    <source>
        <dbReference type="EMBL" id="KRX09201.1"/>
    </source>
</evidence>
<keyword evidence="15" id="KW-1185">Reference proteome</keyword>
<comment type="subcellular location">
    <subcellularLocation>
        <location evidence="1">Membrane</location>
        <topology evidence="1">Multi-pass membrane protein</topology>
    </subcellularLocation>
</comment>
<evidence type="ECO:0000256" key="11">
    <source>
        <dbReference type="SAM" id="Phobius"/>
    </source>
</evidence>
<dbReference type="EMBL" id="LDAU01000053">
    <property type="protein sequence ID" value="KRX09201.1"/>
    <property type="molecule type" value="Genomic_DNA"/>
</dbReference>
<dbReference type="Gene3D" id="3.40.50.300">
    <property type="entry name" value="P-loop containing nucleotide triphosphate hydrolases"/>
    <property type="match status" value="1"/>
</dbReference>
<dbReference type="FunFam" id="3.40.50.300:FF:001172">
    <property type="entry name" value="Cystic fibrosis transmembrane conductance regulator"/>
    <property type="match status" value="1"/>
</dbReference>
<dbReference type="InParanoid" id="A0A0V0R3Z9"/>
<dbReference type="SUPFAM" id="SSF90123">
    <property type="entry name" value="ABC transporter transmembrane region"/>
    <property type="match status" value="1"/>
</dbReference>
<evidence type="ECO:0000256" key="1">
    <source>
        <dbReference type="ARBA" id="ARBA00004141"/>
    </source>
</evidence>
<evidence type="ECO:0000256" key="2">
    <source>
        <dbReference type="ARBA" id="ARBA00009726"/>
    </source>
</evidence>
<dbReference type="PROSITE" id="PS50929">
    <property type="entry name" value="ABC_TM1F"/>
    <property type="match status" value="1"/>
</dbReference>
<keyword evidence="4 11" id="KW-0812">Transmembrane</keyword>
<dbReference type="InterPro" id="IPR003439">
    <property type="entry name" value="ABC_transporter-like_ATP-bd"/>
</dbReference>
<feature type="domain" description="ABC transporter" evidence="12">
    <location>
        <begin position="254"/>
        <end position="493"/>
    </location>
</feature>
<feature type="domain" description="ABC transmembrane type-1" evidence="13">
    <location>
        <begin position="1"/>
        <end position="215"/>
    </location>
</feature>
<dbReference type="InterPro" id="IPR036640">
    <property type="entry name" value="ABC1_TM_sf"/>
</dbReference>
<dbReference type="InterPro" id="IPR011527">
    <property type="entry name" value="ABC1_TM_dom"/>
</dbReference>
<dbReference type="SUPFAM" id="SSF52540">
    <property type="entry name" value="P-loop containing nucleoside triphosphate hydrolases"/>
    <property type="match status" value="1"/>
</dbReference>
<evidence type="ECO:0000256" key="4">
    <source>
        <dbReference type="ARBA" id="ARBA00022692"/>
    </source>
</evidence>
<dbReference type="PANTHER" id="PTHR24223">
    <property type="entry name" value="ATP-BINDING CASSETTE SUB-FAMILY C"/>
    <property type="match status" value="1"/>
</dbReference>
<dbReference type="Pfam" id="PF00005">
    <property type="entry name" value="ABC_tran"/>
    <property type="match status" value="1"/>
</dbReference>
<dbReference type="Pfam" id="PF00664">
    <property type="entry name" value="ABC_membrane"/>
    <property type="match status" value="1"/>
</dbReference>
<evidence type="ECO:0000256" key="6">
    <source>
        <dbReference type="ARBA" id="ARBA00022741"/>
    </source>
</evidence>
<evidence type="ECO:0000256" key="9">
    <source>
        <dbReference type="ARBA" id="ARBA00023136"/>
    </source>
</evidence>
<sequence length="625" mass="72258">MIRANTSMLDKMLKSIFKGKIQFFEYNPSGRILNRFSNDGGICDRLLPFAANQFFQYQFAFLAFIAYVAVQSPIILIFGFVALILVLIITKFAKKCILQTRILELFMRNPITSLYSETINSLVTIRVYNLENHFSYLVKNYLTHWTKANIAWWATSRYLSFFGELIAVAFSGISIVVLINDRSISIDTLGISIQYLVMITDYIQNICMGALEVNMQMSSPCRIQNYINFEQKENYICDIDRVLQTQKWPRQGNITFQNVYMKYRENLKYQLKNINFRVNAGEKVAIIGRSGAGKSTIFSILFRIFEISKNQTECPNSTIFIDGVDISQVGVQLLRNAITIIPQFPQFFTGSLRENLDPFQRHTDYEIKGAIQLFELEKILAKLEDGLDTEAKNMIISIGARQLFFFVKAYLNKTKILLFDEATGMLDRQSSDVINKKVQTLFQNTTILTVAHRLQSVAFYDKIIMLEKGELIEQGHPYKLLVNDPKRDQTITNTSGYFSLMVQQEGKKTMQKFFKVCQQNYRQKVIQDQQQKLHNIQQSTLKNITSEIISNNRKKNATQYNNNKISNNNNDLNENSNDLQLNKTRSQPQQQFKQIQTLSNINKNFLNKEQIINDQLISMNGSQLI</sequence>
<evidence type="ECO:0000256" key="5">
    <source>
        <dbReference type="ARBA" id="ARBA00022737"/>
    </source>
</evidence>
<dbReference type="GO" id="GO:0140359">
    <property type="term" value="F:ABC-type transporter activity"/>
    <property type="evidence" value="ECO:0007669"/>
    <property type="project" value="InterPro"/>
</dbReference>
<evidence type="ECO:0000259" key="13">
    <source>
        <dbReference type="PROSITE" id="PS50929"/>
    </source>
</evidence>
<keyword evidence="7" id="KW-0067">ATP-binding</keyword>
<comment type="caution">
    <text evidence="14">The sequence shown here is derived from an EMBL/GenBank/DDBJ whole genome shotgun (WGS) entry which is preliminary data.</text>
</comment>
<dbReference type="PROSITE" id="PS50893">
    <property type="entry name" value="ABC_TRANSPORTER_2"/>
    <property type="match status" value="1"/>
</dbReference>
<dbReference type="InterPro" id="IPR027417">
    <property type="entry name" value="P-loop_NTPase"/>
</dbReference>
<keyword evidence="5" id="KW-0677">Repeat</keyword>
<keyword evidence="14" id="KW-0378">Hydrolase</keyword>
<keyword evidence="10" id="KW-0325">Glycoprotein</keyword>
<dbReference type="PANTHER" id="PTHR24223:SF456">
    <property type="entry name" value="MULTIDRUG RESISTANCE-ASSOCIATED PROTEIN LETHAL(2)03659"/>
    <property type="match status" value="1"/>
</dbReference>
<reference evidence="14 15" key="1">
    <citation type="journal article" date="2015" name="Sci. Rep.">
        <title>Genome of the facultative scuticociliatosis pathogen Pseudocohnilembus persalinus provides insight into its virulence through horizontal gene transfer.</title>
        <authorList>
            <person name="Xiong J."/>
            <person name="Wang G."/>
            <person name="Cheng J."/>
            <person name="Tian M."/>
            <person name="Pan X."/>
            <person name="Warren A."/>
            <person name="Jiang C."/>
            <person name="Yuan D."/>
            <person name="Miao W."/>
        </authorList>
    </citation>
    <scope>NUCLEOTIDE SEQUENCE [LARGE SCALE GENOMIC DNA]</scope>
    <source>
        <strain evidence="14">36N120E</strain>
    </source>
</reference>
<evidence type="ECO:0000256" key="10">
    <source>
        <dbReference type="ARBA" id="ARBA00023180"/>
    </source>
</evidence>
<accession>A0A0V0R3Z9</accession>
<keyword evidence="3" id="KW-0813">Transport</keyword>
<keyword evidence="9 11" id="KW-0472">Membrane</keyword>
<keyword evidence="6" id="KW-0547">Nucleotide-binding</keyword>
<dbReference type="SMART" id="SM00382">
    <property type="entry name" value="AAA"/>
    <property type="match status" value="1"/>
</dbReference>
<feature type="transmembrane region" description="Helical" evidence="11">
    <location>
        <begin position="158"/>
        <end position="179"/>
    </location>
</feature>
<proteinExistence type="inferred from homology"/>
<dbReference type="Proteomes" id="UP000054937">
    <property type="component" value="Unassembled WGS sequence"/>
</dbReference>
<dbReference type="GO" id="GO:0016887">
    <property type="term" value="F:ATP hydrolysis activity"/>
    <property type="evidence" value="ECO:0007669"/>
    <property type="project" value="InterPro"/>
</dbReference>
<dbReference type="GO" id="GO:0005524">
    <property type="term" value="F:ATP binding"/>
    <property type="evidence" value="ECO:0007669"/>
    <property type="project" value="UniProtKB-KW"/>
</dbReference>
<feature type="transmembrane region" description="Helical" evidence="11">
    <location>
        <begin position="59"/>
        <end position="89"/>
    </location>
</feature>
<evidence type="ECO:0000259" key="12">
    <source>
        <dbReference type="PROSITE" id="PS50893"/>
    </source>
</evidence>
<dbReference type="InterPro" id="IPR050173">
    <property type="entry name" value="ABC_transporter_C-like"/>
</dbReference>
<dbReference type="GO" id="GO:0016020">
    <property type="term" value="C:membrane"/>
    <property type="evidence" value="ECO:0007669"/>
    <property type="project" value="UniProtKB-SubCell"/>
</dbReference>
<evidence type="ECO:0000313" key="15">
    <source>
        <dbReference type="Proteomes" id="UP000054937"/>
    </source>
</evidence>
<dbReference type="OrthoDB" id="6500128at2759"/>